<dbReference type="InterPro" id="IPR055454">
    <property type="entry name" value="CNOT1-like_NOT1_connector"/>
</dbReference>
<feature type="compositionally biased region" description="Low complexity" evidence="15">
    <location>
        <begin position="1"/>
        <end position="20"/>
    </location>
</feature>
<dbReference type="Gene3D" id="1.25.40.180">
    <property type="match status" value="1"/>
</dbReference>
<dbReference type="GO" id="GO:0016887">
    <property type="term" value="F:ATP hydrolysis activity"/>
    <property type="evidence" value="ECO:0007669"/>
    <property type="project" value="InterPro"/>
</dbReference>
<dbReference type="PANTHER" id="PTHR13162:SF8">
    <property type="entry name" value="CCR4-NOT TRANSCRIPTION COMPLEX SUBUNIT 1"/>
    <property type="match status" value="1"/>
</dbReference>
<dbReference type="Pfam" id="PF25097">
    <property type="entry name" value="ARM_Cnot1"/>
    <property type="match status" value="1"/>
</dbReference>
<dbReference type="InterPro" id="IPR040398">
    <property type="entry name" value="Not1"/>
</dbReference>
<dbReference type="Pfam" id="PF16450">
    <property type="entry name" value="Prot_ATP_ID_OB_C"/>
    <property type="match status" value="1"/>
</dbReference>
<dbReference type="Pfam" id="PF17862">
    <property type="entry name" value="AAA_lid_3"/>
    <property type="match status" value="1"/>
</dbReference>
<dbReference type="Proteomes" id="UP000249464">
    <property type="component" value="Unassembled WGS sequence"/>
</dbReference>
<dbReference type="GO" id="GO:0005524">
    <property type="term" value="F:ATP binding"/>
    <property type="evidence" value="ECO:0007669"/>
    <property type="project" value="UniProtKB-KW"/>
</dbReference>
<keyword evidence="4" id="KW-0963">Cytoplasm</keyword>
<feature type="region of interest" description="Disordered" evidence="15">
    <location>
        <begin position="460"/>
        <end position="479"/>
    </location>
</feature>
<reference evidence="17 18" key="1">
    <citation type="submission" date="2016-11" db="EMBL/GenBank/DDBJ databases">
        <authorList>
            <person name="Jaros S."/>
            <person name="Januszkiewicz K."/>
            <person name="Wedrychowicz H."/>
        </authorList>
    </citation>
    <scope>NUCLEOTIDE SEQUENCE [LARGE SCALE GENOMIC DNA]</scope>
</reference>
<feature type="region of interest" description="Disordered" evidence="15">
    <location>
        <begin position="2841"/>
        <end position="2867"/>
    </location>
</feature>
<feature type="compositionally biased region" description="Basic and acidic residues" evidence="15">
    <location>
        <begin position="31"/>
        <end position="40"/>
    </location>
</feature>
<dbReference type="GO" id="GO:0005634">
    <property type="term" value="C:nucleus"/>
    <property type="evidence" value="ECO:0007669"/>
    <property type="project" value="UniProtKB-SubCell"/>
</dbReference>
<dbReference type="GO" id="GO:0017148">
    <property type="term" value="P:negative regulation of translation"/>
    <property type="evidence" value="ECO:0007669"/>
    <property type="project" value="InterPro"/>
</dbReference>
<keyword evidence="5" id="KW-0678">Repressor</keyword>
<evidence type="ECO:0000256" key="10">
    <source>
        <dbReference type="ARBA" id="ARBA00023163"/>
    </source>
</evidence>
<dbReference type="Gene3D" id="3.40.50.300">
    <property type="entry name" value="P-loop containing nucleotide triphosphate hydrolases"/>
    <property type="match status" value="1"/>
</dbReference>
<dbReference type="GO" id="GO:0000932">
    <property type="term" value="C:P-body"/>
    <property type="evidence" value="ECO:0007669"/>
    <property type="project" value="TreeGrafter"/>
</dbReference>
<protein>
    <recommendedName>
        <fullName evidence="13">26S proteasome regulatory subunit 6A</fullName>
    </recommendedName>
    <alternativeName>
        <fullName evidence="14">General negative regulator of transcription subunit 1</fullName>
    </alternativeName>
</protein>
<dbReference type="FunFam" id="2.40.50.140:FF:000076">
    <property type="entry name" value="26S protease regulatory subunit 6A"/>
    <property type="match status" value="1"/>
</dbReference>
<evidence type="ECO:0000256" key="7">
    <source>
        <dbReference type="ARBA" id="ARBA00022840"/>
    </source>
</evidence>
<keyword evidence="7" id="KW-0067">ATP-binding</keyword>
<evidence type="ECO:0000313" key="18">
    <source>
        <dbReference type="Proteomes" id="UP000249464"/>
    </source>
</evidence>
<keyword evidence="18" id="KW-1185">Reference proteome</keyword>
<dbReference type="InterPro" id="IPR003959">
    <property type="entry name" value="ATPase_AAA_core"/>
</dbReference>
<dbReference type="Gene3D" id="1.10.8.60">
    <property type="match status" value="1"/>
</dbReference>
<dbReference type="InterPro" id="IPR003960">
    <property type="entry name" value="ATPase_AAA_CS"/>
</dbReference>
<feature type="compositionally biased region" description="Basic and acidic residues" evidence="15">
    <location>
        <begin position="460"/>
        <end position="470"/>
    </location>
</feature>
<dbReference type="SUPFAM" id="SSF52540">
    <property type="entry name" value="P-loop containing nucleoside triphosphate hydrolases"/>
    <property type="match status" value="1"/>
</dbReference>
<dbReference type="FunFam" id="1.25.40.180:FF:000012">
    <property type="entry name" value="Ccr4-Not transcription complex subunit"/>
    <property type="match status" value="1"/>
</dbReference>
<dbReference type="InterPro" id="IPR012340">
    <property type="entry name" value="NA-bd_OB-fold"/>
</dbReference>
<dbReference type="Gene3D" id="1.25.40.840">
    <property type="entry name" value="CCR4-NOT transcription complex subunit 1 TTP binding domain"/>
    <property type="match status" value="1"/>
</dbReference>
<dbReference type="Gene3D" id="2.40.50.140">
    <property type="entry name" value="Nucleic acid-binding proteins"/>
    <property type="match status" value="1"/>
</dbReference>
<keyword evidence="11" id="KW-0539">Nucleus</keyword>
<dbReference type="Pfam" id="PF16417">
    <property type="entry name" value="CNOT1_TTP_bind"/>
    <property type="match status" value="1"/>
</dbReference>
<dbReference type="STRING" id="796604.A0A2X0MG12"/>
<keyword evidence="9" id="KW-0805">Transcription regulation</keyword>
<dbReference type="SMART" id="SM00382">
    <property type="entry name" value="AAA"/>
    <property type="match status" value="1"/>
</dbReference>
<evidence type="ECO:0000256" key="11">
    <source>
        <dbReference type="ARBA" id="ARBA00023242"/>
    </source>
</evidence>
<dbReference type="Pfam" id="PF16418">
    <property type="entry name" value="CNOT1_HEAT"/>
    <property type="match status" value="1"/>
</dbReference>
<evidence type="ECO:0000256" key="3">
    <source>
        <dbReference type="ARBA" id="ARBA00006914"/>
    </source>
</evidence>
<evidence type="ECO:0000256" key="5">
    <source>
        <dbReference type="ARBA" id="ARBA00022491"/>
    </source>
</evidence>
<comment type="function">
    <text evidence="12">Acts as a component of the CCR4-NOT core complex, which in the nucleus seems to be a general transcription factor, and in the cytoplasm the major mRNA deadenylase involved in mRNA turnover. The NOT protein subcomplex negatively regulates the basal and activated transcription of many genes. Preferentially affects TC-type TATA element-dependent transcription. Could directly or indirectly inhibit component(s) of the general transcription machinery.</text>
</comment>
<evidence type="ECO:0000256" key="12">
    <source>
        <dbReference type="ARBA" id="ARBA00059181"/>
    </source>
</evidence>
<comment type="similarity">
    <text evidence="3">Belongs to the AAA ATPase family.</text>
</comment>
<keyword evidence="6" id="KW-0547">Nucleotide-binding</keyword>
<dbReference type="InterPro" id="IPR041569">
    <property type="entry name" value="AAA_lid_3"/>
</dbReference>
<dbReference type="InterPro" id="IPR032193">
    <property type="entry name" value="CNOT1_TTP_bind"/>
</dbReference>
<dbReference type="InterPro" id="IPR024557">
    <property type="entry name" value="CNOT1_dom_4"/>
</dbReference>
<keyword evidence="8" id="KW-0647">Proteasome</keyword>
<dbReference type="Pfam" id="PF00004">
    <property type="entry name" value="AAA"/>
    <property type="match status" value="1"/>
</dbReference>
<evidence type="ECO:0000256" key="1">
    <source>
        <dbReference type="ARBA" id="ARBA00004123"/>
    </source>
</evidence>
<evidence type="ECO:0000256" key="15">
    <source>
        <dbReference type="SAM" id="MobiDB-lite"/>
    </source>
</evidence>
<dbReference type="FunFam" id="3.40.50.300:FF:000037">
    <property type="entry name" value="26S protease regulatory subunit 6A"/>
    <property type="match status" value="1"/>
</dbReference>
<evidence type="ECO:0000256" key="6">
    <source>
        <dbReference type="ARBA" id="ARBA00022741"/>
    </source>
</evidence>
<comment type="subcellular location">
    <subcellularLocation>
        <location evidence="2">Cytoplasm</location>
    </subcellularLocation>
    <subcellularLocation>
        <location evidence="1">Nucleus</location>
    </subcellularLocation>
</comment>
<evidence type="ECO:0000256" key="2">
    <source>
        <dbReference type="ARBA" id="ARBA00004496"/>
    </source>
</evidence>
<dbReference type="Pfam" id="PF04054">
    <property type="entry name" value="Not1"/>
    <property type="match status" value="1"/>
</dbReference>
<evidence type="ECO:0000256" key="9">
    <source>
        <dbReference type="ARBA" id="ARBA00023015"/>
    </source>
</evidence>
<dbReference type="Pfam" id="PF16415">
    <property type="entry name" value="CNOT1_CAF1_bind"/>
    <property type="match status" value="1"/>
</dbReference>
<dbReference type="FunFam" id="1.10.8.60:FF:000009">
    <property type="entry name" value="26S protease regulatory subunit 6A"/>
    <property type="match status" value="1"/>
</dbReference>
<evidence type="ECO:0000256" key="14">
    <source>
        <dbReference type="ARBA" id="ARBA00074459"/>
    </source>
</evidence>
<dbReference type="CDD" id="cd20710">
    <property type="entry name" value="NOT1_connector"/>
    <property type="match status" value="1"/>
</dbReference>
<organism evidence="17 18">
    <name type="scientific">Microbotryum silenes-dioicae</name>
    <dbReference type="NCBI Taxonomy" id="796604"/>
    <lineage>
        <taxon>Eukaryota</taxon>
        <taxon>Fungi</taxon>
        <taxon>Dikarya</taxon>
        <taxon>Basidiomycota</taxon>
        <taxon>Pucciniomycotina</taxon>
        <taxon>Microbotryomycetes</taxon>
        <taxon>Microbotryales</taxon>
        <taxon>Microbotryaceae</taxon>
        <taxon>Microbotryum</taxon>
    </lineage>
</organism>
<dbReference type="PANTHER" id="PTHR13162">
    <property type="entry name" value="CCR4-NOT TRANSCRIPTION COMPLEX"/>
    <property type="match status" value="1"/>
</dbReference>
<evidence type="ECO:0000313" key="17">
    <source>
        <dbReference type="EMBL" id="SGY97622.1"/>
    </source>
</evidence>
<dbReference type="EMBL" id="FQNC01000064">
    <property type="protein sequence ID" value="SGY97622.1"/>
    <property type="molecule type" value="Genomic_DNA"/>
</dbReference>
<dbReference type="Pfam" id="PF12842">
    <property type="entry name" value="DUF3819"/>
    <property type="match status" value="1"/>
</dbReference>
<evidence type="ECO:0000256" key="8">
    <source>
        <dbReference type="ARBA" id="ARBA00022942"/>
    </source>
</evidence>
<keyword evidence="10" id="KW-0804">Transcription</keyword>
<dbReference type="InterPro" id="IPR032191">
    <property type="entry name" value="CNOT1_CAF1_bind"/>
</dbReference>
<accession>A0A2X0MG12</accession>
<dbReference type="Gene3D" id="1.25.40.800">
    <property type="match status" value="1"/>
</dbReference>
<gene>
    <name evidence="17" type="primary">BQ5605_C035g11416</name>
    <name evidence="17" type="ORF">BQ5605_C035G11416</name>
</gene>
<sequence length="2867" mass="311713">MSSSSSLPPSDPNQNSNPTNGDAKPASSSTADHDAMDTSDHASIAAPPPPPQEPEEEPLPDEILNGTPEDIMARVRLIDNDLKVMRSESMRLNHERSKMVESIKDNNEKIKNNKHLPYLVANVVEILDMDPDQDEAGEGAGVDLDAQRKGKCAVIKTSTRQTIFLPLVGLVSAEQLKPADLIGVNKDSYLVLDTLPAEYDSRVKAMEVDEKPTDSYTDIGGLDKQIEELVEAIVLPMQQAEKFKALGIKAPKGALMYGPPGECTGKTLLARACAAQTNACYLKLAGPSLMFIGDGAKLVRDAFALAKEKAPAIIFIDEIDAIGTKRFDSDKNGDREVQRTMLELLNQLDGFGSDERIKVIAATNRIDILDPALLRSGRLDRKIEFPLPTEEARARIMEIHSRKMQVSPKVNFEELARSTDEFNGAQLKAVCVEAGMIALREGSRIIGHEHYLSGVMEVQSKKKNDQHHPDGTTARPHTHSIPAILQGVGCVCVCARIDSSYPRPTQFSYLQRSTRGPTSRCFLLPLLPLPSPPPTPPTSLSLNQRPFPPQRPTIVTSSLVNAPNGGGGGAAGVGGVVGTASAAAGASTTNSAGSSANSSLLTIVKAQIVFLLSTLSEDNYQKNRDEIRSLVDQHGPAPQQHLIRRLVLAASTLLVPTAQPASPNSAASPQPALVMKLLASEVTRMARDPTLSERFRDAVVEGSEGTSGADSVLRSFSLSNLLTHVSLKDLSSLERLVFVAPFLALLFPSAAAPPNVGLKRQLGLDAANIARQVLHGALDQLGQPAHAPADLGESLSPLPISKLLSLLLSDMTLGDYEGEGEAVFDGEQRRLIVLAAVRGRLGAEVGAQALTHALGEMSFAGTPSPIVILTRLSPAPALCSPDLVRAVLARFGGFSQLESDATAGSGGSELRVSAMLFDLVDQAMRDADAGSGLDLSSWVRAVHEAQPSLRWGGVVRAYDSPNRSLPDSWGLRLFAALLQLSPYPAEPNSPPPTSQYALLSAPGGTSAISGLWSPWANPALQLGLLERLLYLPTESFSLSALPSVTKVISIEDAASSSPTIKTLALGVQSSPWNCKELVATLLRLSEHVPGATNEDLTPRVHDLLDRGCKTNPELVLIALTQIEKPWTVLHTELIARLLSTFLTGHPAHQLVFLRIYQTDRQFLTAALRDFYGESEMNVSRILDIAQDLKALDLVLELRPFFLALDLAALASRREYLNLEKWLGGQMTAQGGVFVRATLEFIGHKVGHDLHRQELDPAPEPTTLSLGAATVALFMRALRQHHELFTGNDVELYKEVRTQCLQLYPRLMNFAPGNADSEPGMSVVSFSPTIEAECDALYKRMYDQEISVDNVVSALQRAKESDNKHDHEFLACFIHGLFDEHRFFNTYPANELALTANLFGDLIQFQLIDFIPLGIAVRYVLDALRNPPESNWFRFGIQALARFKGRLSEWPQLAHSILAIPHVQQLHPDVANTARLALQQREAGGAAGEGEANGANGGELVVAAEEERPVFTAIRVDRARTGEPEAPHEDTSDKILFIVNNLAPSNFDAKVSEMATRIEANHFAWFAHYLVAQRVSIEPNNHGLYTRFLDALDMPVLVKRVLHETFVKLATLLNSEKTVQSSTERTLLKNLGSWLGGLTLAKDKPIKQQNIAFKELLIQGYDSNRLIVAIPFVCKVLEQCAKSRVFKPPNPWLMAIVRLLVELYQFAELKLNLKFEIEVLCKSLNIDLKEVEPTDLLRNRPADLAVAQAQAQAQAQRSQGGDLSGMMGGQQQLGSGPRETDDHTLSRGFATAAGGVHGADGQRSLAPSLMLSGNQAGYSLSLQDTISAALQSLPSQITFNPQVPIFASNQALKRLVFVAIDRAVREIIAPVVERSVTIAGISTRELTMKDFAMEGDEEKMASAAHLMVQNLAGSLALVTCKEPLRISMVTHIRNLLLQNGFSEQSLPEQAILLVATDNLELACGVVEKVAMEKAVAEVDEGLSGSYLSRRAHRERSREAFWDTAAMAASHYSGMLPDPLRLKLGGLQPQQLHVYEDFSRVRSLQMQAEQRNAGAYGPDSPAISAAIASQATDALAGGLPSQLSPVQAMEKFASLIGELEKYIMTEQSASTLARLAPDTEIRHVLQQIPMIAASSASRDETALGCSQKVVQLLYRSETALAREVYVNLLERLCSLSLKVAKEVTAWLVYAEDERKFNVPVTTALVQARLINAAELDVQLAKFIVREYRPSVLDFAARFVAECLMEVPPVCAKEQLVHSLDALAQATRLGKGTETAKQLLQELRGAVAVSRPASPIAAAPASTAVVAPSAAAAGAGPVAARAGAIAPGVKADDAEVRQQLTYCFAEWVRLYQQSFSVEKSFVDFVVQLQNQGILKGEEISSLFFRVCAEVSVDSYIKHKAAGGSAATGIFQPIDAFAKLIVFMIKYHADPTGANNDKAKVHYMTKVLSIIVLVLANSHEELGPHFQQKPFFRFFSSLLSNLHSIEGHLGSAYYQILVALSHSINTLQPLFFPGFTFSWVGLISHRLFMPNRCLGWSSFHRQLISLLRFLAPFLRRGELGETTRALYLGTQRIILVLLHDFPDFLSQAFFALCDAIPPQCIQLQNLILSAFPVTSSLRLPDPLQPGLKIELLPEVQKAPQVLTDFTIALSTADLRAPLDKFLQTRAPATMPAMLRERLVATPSSRTDATDCKYNISLANSLVMYLGVVALNQTKASIGAVKFDPQCASTVVLQQLMNEMDPEGRYTLVCSAVNQLRYPNSHTYWFSSFLLATFNETTDANLREIIVRVLLERILCSRPHSWGVLYTFSQLITDEDAKLMDQGFVNKSPEVAQLFKAVAQRALPPVGPGGTASAALPSPTPSLAPAPTTASA</sequence>
<dbReference type="InterPro" id="IPR032194">
    <property type="entry name" value="CNOT1_HEAT"/>
</dbReference>
<dbReference type="InterPro" id="IPR027417">
    <property type="entry name" value="P-loop_NTPase"/>
</dbReference>
<feature type="region of interest" description="Disordered" evidence="15">
    <location>
        <begin position="1"/>
        <end position="65"/>
    </location>
</feature>
<evidence type="ECO:0000256" key="4">
    <source>
        <dbReference type="ARBA" id="ARBA00022490"/>
    </source>
</evidence>
<proteinExistence type="inferred from homology"/>
<name>A0A2X0MG12_9BASI</name>
<evidence type="ECO:0000259" key="16">
    <source>
        <dbReference type="SMART" id="SM00382"/>
    </source>
</evidence>
<dbReference type="InterPro" id="IPR032501">
    <property type="entry name" value="Prot_ATP_ID_OB_2nd"/>
</dbReference>
<dbReference type="Gene3D" id="1.25.40.790">
    <property type="match status" value="1"/>
</dbReference>
<dbReference type="InterPro" id="IPR038535">
    <property type="entry name" value="CNOT1_TTP_bind_sf"/>
</dbReference>
<dbReference type="PROSITE" id="PS00674">
    <property type="entry name" value="AAA"/>
    <property type="match status" value="1"/>
</dbReference>
<dbReference type="InterPro" id="IPR003593">
    <property type="entry name" value="AAA+_ATPase"/>
</dbReference>
<dbReference type="GO" id="GO:0000289">
    <property type="term" value="P:nuclear-transcribed mRNA poly(A) tail shortening"/>
    <property type="evidence" value="ECO:0007669"/>
    <property type="project" value="UniProtKB-ARBA"/>
</dbReference>
<evidence type="ECO:0000256" key="13">
    <source>
        <dbReference type="ARBA" id="ARBA00069320"/>
    </source>
</evidence>
<dbReference type="InterPro" id="IPR007196">
    <property type="entry name" value="CCR4-Not_Not1_C"/>
</dbReference>
<feature type="domain" description="AAA+ ATPase" evidence="16">
    <location>
        <begin position="250"/>
        <end position="389"/>
    </location>
</feature>
<dbReference type="GO" id="GO:0000502">
    <property type="term" value="C:proteasome complex"/>
    <property type="evidence" value="ECO:0007669"/>
    <property type="project" value="UniProtKB-KW"/>
</dbReference>
<feature type="region of interest" description="Disordered" evidence="15">
    <location>
        <begin position="1756"/>
        <end position="1781"/>
    </location>
</feature>
<dbReference type="GO" id="GO:0030015">
    <property type="term" value="C:CCR4-NOT core complex"/>
    <property type="evidence" value="ECO:0007669"/>
    <property type="project" value="InterPro"/>
</dbReference>
<dbReference type="GO" id="GO:0060090">
    <property type="term" value="F:molecular adaptor activity"/>
    <property type="evidence" value="ECO:0007669"/>
    <property type="project" value="TreeGrafter"/>
</dbReference>